<dbReference type="EC" id="4.1.1.52" evidence="7"/>
<evidence type="ECO:0000256" key="1">
    <source>
        <dbReference type="ARBA" id="ARBA00005871"/>
    </source>
</evidence>
<evidence type="ECO:0000313" key="11">
    <source>
        <dbReference type="Proteomes" id="UP001161017"/>
    </source>
</evidence>
<name>A0AA43QWP7_9LECA</name>
<dbReference type="GO" id="GO:0047596">
    <property type="term" value="F:6-methylsalicylate decarboxylase activity"/>
    <property type="evidence" value="ECO:0007669"/>
    <property type="project" value="UniProtKB-EC"/>
</dbReference>
<reference evidence="10" key="1">
    <citation type="journal article" date="2023" name="Genome Biol. Evol.">
        <title>First Whole Genome Sequence and Flow Cytometry Genome Size Data for the Lichen-Forming Fungus Ramalina farinacea (Ascomycota).</title>
        <authorList>
            <person name="Llewellyn T."/>
            <person name="Mian S."/>
            <person name="Hill R."/>
            <person name="Leitch I.J."/>
            <person name="Gaya E."/>
        </authorList>
    </citation>
    <scope>NUCLEOTIDE SEQUENCE</scope>
    <source>
        <strain evidence="10">LIQ254RAFAR</strain>
    </source>
</reference>
<keyword evidence="2" id="KW-0479">Metal-binding</keyword>
<evidence type="ECO:0000256" key="4">
    <source>
        <dbReference type="ARBA" id="ARBA00022833"/>
    </source>
</evidence>
<protein>
    <recommendedName>
        <fullName evidence="7">6-methylsalicylate decarboxylase</fullName>
        <ecNumber evidence="7">4.1.1.52</ecNumber>
    </recommendedName>
</protein>
<dbReference type="InterPro" id="IPR032465">
    <property type="entry name" value="ACMSD"/>
</dbReference>
<evidence type="ECO:0000256" key="2">
    <source>
        <dbReference type="ARBA" id="ARBA00022723"/>
    </source>
</evidence>
<evidence type="ECO:0000256" key="8">
    <source>
        <dbReference type="RuleBase" id="RU366045"/>
    </source>
</evidence>
<dbReference type="EMBL" id="JAPUFD010000018">
    <property type="protein sequence ID" value="MDI1492323.1"/>
    <property type="molecule type" value="Genomic_DNA"/>
</dbReference>
<proteinExistence type="inferred from homology"/>
<comment type="caution">
    <text evidence="10">The sequence shown here is derived from an EMBL/GenBank/DDBJ whole genome shotgun (WGS) entry which is preliminary data.</text>
</comment>
<keyword evidence="11" id="KW-1185">Reference proteome</keyword>
<dbReference type="InterPro" id="IPR032466">
    <property type="entry name" value="Metal_Hydrolase"/>
</dbReference>
<dbReference type="GO" id="GO:0016787">
    <property type="term" value="F:hydrolase activity"/>
    <property type="evidence" value="ECO:0007669"/>
    <property type="project" value="InterPro"/>
</dbReference>
<gene>
    <name evidence="10" type="ORF">OHK93_003536</name>
</gene>
<dbReference type="Proteomes" id="UP001161017">
    <property type="component" value="Unassembled WGS sequence"/>
</dbReference>
<evidence type="ECO:0000313" key="10">
    <source>
        <dbReference type="EMBL" id="MDI1492323.1"/>
    </source>
</evidence>
<dbReference type="AlphaFoldDB" id="A0AA43QWP7"/>
<comment type="similarity">
    <text evidence="1">Belongs to the metallo-dependent hydrolases superfamily. ACMSD family.</text>
</comment>
<dbReference type="Pfam" id="PF04909">
    <property type="entry name" value="Amidohydro_2"/>
    <property type="match status" value="1"/>
</dbReference>
<feature type="domain" description="Amidohydrolase-related" evidence="9">
    <location>
        <begin position="5"/>
        <end position="316"/>
    </location>
</feature>
<dbReference type="Gene3D" id="3.20.20.140">
    <property type="entry name" value="Metal-dependent hydrolases"/>
    <property type="match status" value="1"/>
</dbReference>
<dbReference type="GO" id="GO:0046872">
    <property type="term" value="F:metal ion binding"/>
    <property type="evidence" value="ECO:0007669"/>
    <property type="project" value="UniProtKB-KW"/>
</dbReference>
<keyword evidence="5 8" id="KW-0456">Lyase</keyword>
<keyword evidence="3 8" id="KW-0210">Decarboxylase</keyword>
<dbReference type="SUPFAM" id="SSF51556">
    <property type="entry name" value="Metallo-dependent hydrolases"/>
    <property type="match status" value="1"/>
</dbReference>
<accession>A0AA43QWP7</accession>
<evidence type="ECO:0000256" key="7">
    <source>
        <dbReference type="ARBA" id="ARBA00038889"/>
    </source>
</evidence>
<evidence type="ECO:0000256" key="5">
    <source>
        <dbReference type="ARBA" id="ARBA00023239"/>
    </source>
</evidence>
<dbReference type="InterPro" id="IPR006680">
    <property type="entry name" value="Amidohydro-rel"/>
</dbReference>
<dbReference type="PANTHER" id="PTHR21240:SF29">
    <property type="entry name" value="AMIDOHYDROLASE-RELATED DOMAIN-CONTAINING PROTEIN"/>
    <property type="match status" value="1"/>
</dbReference>
<evidence type="ECO:0000256" key="6">
    <source>
        <dbReference type="ARBA" id="ARBA00036832"/>
    </source>
</evidence>
<comment type="catalytic activity">
    <reaction evidence="6">
        <text>6-methylsalicylate + H(+) = 3-methylphenol + CO2</text>
        <dbReference type="Rhea" id="RHEA:23112"/>
        <dbReference type="ChEBI" id="CHEBI:15378"/>
        <dbReference type="ChEBI" id="CHEBI:16526"/>
        <dbReference type="ChEBI" id="CHEBI:17231"/>
        <dbReference type="ChEBI" id="CHEBI:36658"/>
        <dbReference type="EC" id="4.1.1.52"/>
    </reaction>
    <physiologicalReaction direction="left-to-right" evidence="6">
        <dbReference type="Rhea" id="RHEA:23113"/>
    </physiologicalReaction>
</comment>
<sequence length="321" mass="35517">MVGKIDVHTHALPDFFHKSLLEVGREASGVPMITWSLDATKRMNTKLGIATSILSLSAPGPDILPDKQAARSLARQYNEWAADLTKSDPSHFGFFAAIPNLHDTDGCITEIRYALDDLKADGICLFTTYDGKYLGEPAFEPIWRELHNHHAVVFIHPTMAKGTRPLSIMLQPPAFDFAHETGRTAAHLIVTGMKRKYPNASIILSHGGGTLPILSERLAMTEANLFSNTLAPESPKTAAEILDDAKSFYFDLALAGTGNVLDMLLKWAPRERLLFGSDFPYATVEAEYCTRSLEAYEMSDKDREGYYVGNARRLFPRLGGK</sequence>
<dbReference type="GO" id="GO:0019748">
    <property type="term" value="P:secondary metabolic process"/>
    <property type="evidence" value="ECO:0007669"/>
    <property type="project" value="TreeGrafter"/>
</dbReference>
<evidence type="ECO:0000259" key="9">
    <source>
        <dbReference type="Pfam" id="PF04909"/>
    </source>
</evidence>
<organism evidence="10 11">
    <name type="scientific">Ramalina farinacea</name>
    <dbReference type="NCBI Taxonomy" id="258253"/>
    <lineage>
        <taxon>Eukaryota</taxon>
        <taxon>Fungi</taxon>
        <taxon>Dikarya</taxon>
        <taxon>Ascomycota</taxon>
        <taxon>Pezizomycotina</taxon>
        <taxon>Lecanoromycetes</taxon>
        <taxon>OSLEUM clade</taxon>
        <taxon>Lecanoromycetidae</taxon>
        <taxon>Lecanorales</taxon>
        <taxon>Lecanorineae</taxon>
        <taxon>Ramalinaceae</taxon>
        <taxon>Ramalina</taxon>
    </lineage>
</organism>
<evidence type="ECO:0000256" key="3">
    <source>
        <dbReference type="ARBA" id="ARBA00022793"/>
    </source>
</evidence>
<dbReference type="GO" id="GO:0005829">
    <property type="term" value="C:cytosol"/>
    <property type="evidence" value="ECO:0007669"/>
    <property type="project" value="TreeGrafter"/>
</dbReference>
<dbReference type="PANTHER" id="PTHR21240">
    <property type="entry name" value="2-AMINO-3-CARBOXYLMUCONATE-6-SEMIALDEHYDE DECARBOXYLASE"/>
    <property type="match status" value="1"/>
</dbReference>
<keyword evidence="4" id="KW-0862">Zinc</keyword>